<dbReference type="InterPro" id="IPR047869">
    <property type="entry name" value="YdcJ_bac-like"/>
</dbReference>
<dbReference type="PANTHER" id="PTHR39479:SF2">
    <property type="entry name" value="2-OXOADIPATE DIOXYGENASE_DECARBOXYLASE"/>
    <property type="match status" value="1"/>
</dbReference>
<evidence type="ECO:0000256" key="4">
    <source>
        <dbReference type="ARBA" id="ARBA00023004"/>
    </source>
</evidence>
<organism evidence="9 10">
    <name type="scientific">Pseudomonas fluorescens</name>
    <dbReference type="NCBI Taxonomy" id="294"/>
    <lineage>
        <taxon>Bacteria</taxon>
        <taxon>Pseudomonadati</taxon>
        <taxon>Pseudomonadota</taxon>
        <taxon>Gammaproteobacteria</taxon>
        <taxon>Pseudomonadales</taxon>
        <taxon>Pseudomonadaceae</taxon>
        <taxon>Pseudomonas</taxon>
    </lineage>
</organism>
<dbReference type="SMART" id="SM01150">
    <property type="entry name" value="DUF1338"/>
    <property type="match status" value="1"/>
</dbReference>
<evidence type="ECO:0000256" key="6">
    <source>
        <dbReference type="ARBA" id="ARBA00035023"/>
    </source>
</evidence>
<evidence type="ECO:0000313" key="10">
    <source>
        <dbReference type="Proteomes" id="UP000327167"/>
    </source>
</evidence>
<gene>
    <name evidence="9" type="ORF">PS655_02852</name>
</gene>
<accession>A0A5E6TEB0</accession>
<evidence type="ECO:0000313" key="9">
    <source>
        <dbReference type="EMBL" id="VVM91709.1"/>
    </source>
</evidence>
<evidence type="ECO:0000256" key="1">
    <source>
        <dbReference type="ARBA" id="ARBA00001954"/>
    </source>
</evidence>
<dbReference type="Pfam" id="PF07063">
    <property type="entry name" value="HGLS"/>
    <property type="match status" value="1"/>
</dbReference>
<name>A0A5E6TEB0_PSEFL</name>
<keyword evidence="4" id="KW-0408">Iron</keyword>
<dbReference type="PANTHER" id="PTHR39479">
    <property type="match status" value="1"/>
</dbReference>
<evidence type="ECO:0000256" key="8">
    <source>
        <dbReference type="ARBA" id="ARBA00035045"/>
    </source>
</evidence>
<proteinExistence type="inferred from homology"/>
<dbReference type="Gene3D" id="3.10.180.80">
    <property type="entry name" value="Uncharacterised protein PF07063, DUF1338"/>
    <property type="match status" value="1"/>
</dbReference>
<keyword evidence="3" id="KW-0560">Oxidoreductase</keyword>
<comment type="cofactor">
    <cofactor evidence="1">
        <name>Fe(2+)</name>
        <dbReference type="ChEBI" id="CHEBI:29033"/>
    </cofactor>
</comment>
<reference evidence="9 10" key="1">
    <citation type="submission" date="2019-09" db="EMBL/GenBank/DDBJ databases">
        <authorList>
            <person name="Chandra G."/>
            <person name="Truman W A."/>
        </authorList>
    </citation>
    <scope>NUCLEOTIDE SEQUENCE [LARGE SCALE GENOMIC DNA]</scope>
    <source>
        <strain evidence="9">PS655</strain>
    </source>
</reference>
<dbReference type="Proteomes" id="UP000327167">
    <property type="component" value="Unassembled WGS sequence"/>
</dbReference>
<dbReference type="AlphaFoldDB" id="A0A5E6TEB0"/>
<protein>
    <recommendedName>
        <fullName evidence="7">2-oxoadipate dioxygenase/decarboxylase</fullName>
        <ecNumber evidence="6">1.13.11.93</ecNumber>
    </recommendedName>
    <alternativeName>
        <fullName evidence="8">2-hydroxyglutarate synthase</fullName>
    </alternativeName>
</protein>
<sequence>MELVGQTNREVLARQPDIARQLDSTGEIQRLDMERHGAIRVGTATELATLARLFAVMGMQPVGYYDLTPAGVPVHSTAFRAVHEEALQISPFRVFTSLLRLELIEDAQLRAFAESVLAKRSIFTSEALRLIAQAENAGGLNEREAEAFVLQALETFRWHHSATVTAAQYQTLSAQHRLIADVVAFKGPHINHLTPRTLDIDRVQEQMPAHGITPKAIIEGPPRRQCPILLRQTSFKALDEPIAFTDQNQTRGSHSARFGEIEQRGAALTPKGRALYDRLLNAARDELGDFPNEGNAARYNALMAQHFGEFPDSVECMREQGLAYFRYFATEKGLTAGGLGQSSLEDLLRDGYVKAEPLVYEDFLPVSAAGIFQSNLGDAAQAHYGEHSNRQAFEQALGRATIDELGLYAATQQRSIDECLTQLAR</sequence>
<dbReference type="EC" id="1.13.11.93" evidence="6"/>
<evidence type="ECO:0000256" key="5">
    <source>
        <dbReference type="ARBA" id="ARBA00035013"/>
    </source>
</evidence>
<evidence type="ECO:0000256" key="7">
    <source>
        <dbReference type="ARBA" id="ARBA00035034"/>
    </source>
</evidence>
<keyword evidence="2" id="KW-0223">Dioxygenase</keyword>
<comment type="similarity">
    <text evidence="5">Belongs to the 2-oxoadipate dioxygenase/decarboxylase family.</text>
</comment>
<dbReference type="GO" id="GO:0051213">
    <property type="term" value="F:dioxygenase activity"/>
    <property type="evidence" value="ECO:0007669"/>
    <property type="project" value="UniProtKB-KW"/>
</dbReference>
<evidence type="ECO:0000256" key="2">
    <source>
        <dbReference type="ARBA" id="ARBA00022964"/>
    </source>
</evidence>
<evidence type="ECO:0000256" key="3">
    <source>
        <dbReference type="ARBA" id="ARBA00023002"/>
    </source>
</evidence>
<dbReference type="EMBL" id="CABVHJ010000008">
    <property type="protein sequence ID" value="VVM91709.1"/>
    <property type="molecule type" value="Genomic_DNA"/>
</dbReference>
<dbReference type="CDD" id="cd16348">
    <property type="entry name" value="VOC_YdcJ_like"/>
    <property type="match status" value="1"/>
</dbReference>
<dbReference type="InterPro" id="IPR009770">
    <property type="entry name" value="HGLS"/>
</dbReference>